<protein>
    <submittedName>
        <fullName evidence="1">Uncharacterized protein</fullName>
    </submittedName>
</protein>
<dbReference type="EMBL" id="CAJPDS010000066">
    <property type="protein sequence ID" value="CAF9933152.1"/>
    <property type="molecule type" value="Genomic_DNA"/>
</dbReference>
<sequence>MAMTPTGELNRTEVRDLLSYVAWRAKQTPKEAIIGTTLLRDPDTKDGPGFLVAPPLYLRVFTWRDVFYMAGSLLDYYHKEHEHGPWPQLAFLTHDSKRGALGSGVLRSMQKLAVDLAEGDVS</sequence>
<proteinExistence type="predicted"/>
<evidence type="ECO:0000313" key="1">
    <source>
        <dbReference type="EMBL" id="CAF9933152.1"/>
    </source>
</evidence>
<organism evidence="1 2">
    <name type="scientific">Heterodermia speciosa</name>
    <dbReference type="NCBI Taxonomy" id="116794"/>
    <lineage>
        <taxon>Eukaryota</taxon>
        <taxon>Fungi</taxon>
        <taxon>Dikarya</taxon>
        <taxon>Ascomycota</taxon>
        <taxon>Pezizomycotina</taxon>
        <taxon>Lecanoromycetes</taxon>
        <taxon>OSLEUM clade</taxon>
        <taxon>Lecanoromycetidae</taxon>
        <taxon>Caliciales</taxon>
        <taxon>Physciaceae</taxon>
        <taxon>Heterodermia</taxon>
    </lineage>
</organism>
<evidence type="ECO:0000313" key="2">
    <source>
        <dbReference type="Proteomes" id="UP000664521"/>
    </source>
</evidence>
<dbReference type="Proteomes" id="UP000664521">
    <property type="component" value="Unassembled WGS sequence"/>
</dbReference>
<name>A0A8H3G233_9LECA</name>
<comment type="caution">
    <text evidence="1">The sequence shown here is derived from an EMBL/GenBank/DDBJ whole genome shotgun (WGS) entry which is preliminary data.</text>
</comment>
<keyword evidence="2" id="KW-1185">Reference proteome</keyword>
<gene>
    <name evidence="1" type="ORF">HETSPECPRED_008552</name>
</gene>
<accession>A0A8H3G233</accession>
<dbReference type="AlphaFoldDB" id="A0A8H3G233"/>
<reference evidence="1" key="1">
    <citation type="submission" date="2021-03" db="EMBL/GenBank/DDBJ databases">
        <authorList>
            <person name="Tagirdzhanova G."/>
        </authorList>
    </citation>
    <scope>NUCLEOTIDE SEQUENCE</scope>
</reference>